<dbReference type="PANTHER" id="PTHR45668">
    <property type="entry name" value="SERINE/THREONINE-PROTEIN PHOSPHATASE 5-RELATED"/>
    <property type="match status" value="1"/>
</dbReference>
<protein>
    <recommendedName>
        <fullName evidence="6">Protein-serine/threonine phosphatase</fullName>
    </recommendedName>
</protein>
<evidence type="ECO:0000313" key="4">
    <source>
        <dbReference type="EMBL" id="CAK0843204.1"/>
    </source>
</evidence>
<dbReference type="SUPFAM" id="SSF56300">
    <property type="entry name" value="Metallo-dependent phosphatases"/>
    <property type="match status" value="1"/>
</dbReference>
<name>A0ABN9TCN2_9DINO</name>
<dbReference type="PANTHER" id="PTHR45668:SF5">
    <property type="entry name" value="SERINE_THREONINE-PROTEIN PHOSPHATASE 5"/>
    <property type="match status" value="1"/>
</dbReference>
<comment type="cofactor">
    <cofactor evidence="1">
        <name>Mn(2+)</name>
        <dbReference type="ChEBI" id="CHEBI:29035"/>
    </cofactor>
</comment>
<comment type="caution">
    <text evidence="4">The sequence shown here is derived from an EMBL/GenBank/DDBJ whole genome shotgun (WGS) entry which is preliminary data.</text>
</comment>
<keyword evidence="2" id="KW-0479">Metal-binding</keyword>
<reference evidence="4" key="1">
    <citation type="submission" date="2023-10" db="EMBL/GenBank/DDBJ databases">
        <authorList>
            <person name="Chen Y."/>
            <person name="Shah S."/>
            <person name="Dougan E. K."/>
            <person name="Thang M."/>
            <person name="Chan C."/>
        </authorList>
    </citation>
    <scope>NUCLEOTIDE SEQUENCE [LARGE SCALE GENOMIC DNA]</scope>
</reference>
<keyword evidence="3" id="KW-0464">Manganese</keyword>
<dbReference type="InterPro" id="IPR029052">
    <property type="entry name" value="Metallo-depent_PP-like"/>
</dbReference>
<dbReference type="Gene3D" id="3.60.21.10">
    <property type="match status" value="1"/>
</dbReference>
<evidence type="ECO:0008006" key="6">
    <source>
        <dbReference type="Google" id="ProtNLM"/>
    </source>
</evidence>
<accession>A0ABN9TCN2</accession>
<evidence type="ECO:0000256" key="1">
    <source>
        <dbReference type="ARBA" id="ARBA00001936"/>
    </source>
</evidence>
<keyword evidence="5" id="KW-1185">Reference proteome</keyword>
<feature type="non-terminal residue" evidence="4">
    <location>
        <position position="98"/>
    </location>
</feature>
<evidence type="ECO:0000313" key="5">
    <source>
        <dbReference type="Proteomes" id="UP001189429"/>
    </source>
</evidence>
<sequence length="98" mass="10953">MSTNIKDQIFSDLIWSDPTEQQGKYKSERGIGIKFGPDITTKFCMQNRLRFVVRSHQVPHDGHGYLKQHEGRCVTIFSASNYCGNGGNYGAVLALASE</sequence>
<dbReference type="Proteomes" id="UP001189429">
    <property type="component" value="Unassembled WGS sequence"/>
</dbReference>
<dbReference type="InterPro" id="IPR006186">
    <property type="entry name" value="Ser/Thr-sp_prot-phosphatase"/>
</dbReference>
<dbReference type="EMBL" id="CAUYUJ010014560">
    <property type="protein sequence ID" value="CAK0843204.1"/>
    <property type="molecule type" value="Genomic_DNA"/>
</dbReference>
<proteinExistence type="predicted"/>
<evidence type="ECO:0000256" key="2">
    <source>
        <dbReference type="ARBA" id="ARBA00022723"/>
    </source>
</evidence>
<dbReference type="PRINTS" id="PR00114">
    <property type="entry name" value="STPHPHTASE"/>
</dbReference>
<dbReference type="InterPro" id="IPR051134">
    <property type="entry name" value="PPP_phosphatase"/>
</dbReference>
<organism evidence="4 5">
    <name type="scientific">Prorocentrum cordatum</name>
    <dbReference type="NCBI Taxonomy" id="2364126"/>
    <lineage>
        <taxon>Eukaryota</taxon>
        <taxon>Sar</taxon>
        <taxon>Alveolata</taxon>
        <taxon>Dinophyceae</taxon>
        <taxon>Prorocentrales</taxon>
        <taxon>Prorocentraceae</taxon>
        <taxon>Prorocentrum</taxon>
    </lineage>
</organism>
<gene>
    <name evidence="4" type="ORF">PCOR1329_LOCUS37633</name>
</gene>
<evidence type="ECO:0000256" key="3">
    <source>
        <dbReference type="ARBA" id="ARBA00023211"/>
    </source>
</evidence>